<evidence type="ECO:0000313" key="8">
    <source>
        <dbReference type="EMBL" id="VDM59467.1"/>
    </source>
</evidence>
<dbReference type="Gene3D" id="2.160.20.10">
    <property type="entry name" value="Single-stranded right-handed beta-helix, Pectin lyase-like"/>
    <property type="match status" value="2"/>
</dbReference>
<evidence type="ECO:0000256" key="1">
    <source>
        <dbReference type="ARBA" id="ARBA00022729"/>
    </source>
</evidence>
<organism evidence="10">
    <name type="scientific">Angiostrongylus costaricensis</name>
    <name type="common">Nematode worm</name>
    <dbReference type="NCBI Taxonomy" id="334426"/>
    <lineage>
        <taxon>Eukaryota</taxon>
        <taxon>Metazoa</taxon>
        <taxon>Ecdysozoa</taxon>
        <taxon>Nematoda</taxon>
        <taxon>Chromadorea</taxon>
        <taxon>Rhabditida</taxon>
        <taxon>Rhabditina</taxon>
        <taxon>Rhabditomorpha</taxon>
        <taxon>Strongyloidea</taxon>
        <taxon>Metastrongylidae</taxon>
        <taxon>Angiostrongylus</taxon>
    </lineage>
</organism>
<evidence type="ECO:0000256" key="5">
    <source>
        <dbReference type="PROSITE-ProRule" id="PRU00196"/>
    </source>
</evidence>
<dbReference type="AlphaFoldDB" id="A0A0R3PR20"/>
<dbReference type="PANTHER" id="PTHR47653">
    <property type="entry name" value="PROTEIN BARK BEETLE"/>
    <property type="match status" value="1"/>
</dbReference>
<evidence type="ECO:0000256" key="6">
    <source>
        <dbReference type="SAM" id="SignalP"/>
    </source>
</evidence>
<gene>
    <name evidence="8" type="ORF">ACOC_LOCUS7882</name>
</gene>
<evidence type="ECO:0000313" key="10">
    <source>
        <dbReference type="WBParaSite" id="ACOC_0000788101-mRNA-1"/>
    </source>
</evidence>
<evidence type="ECO:0000313" key="9">
    <source>
        <dbReference type="Proteomes" id="UP000267027"/>
    </source>
</evidence>
<feature type="signal peptide" evidence="6">
    <location>
        <begin position="1"/>
        <end position="19"/>
    </location>
</feature>
<feature type="chain" id="PRO_5043130258" evidence="6">
    <location>
        <begin position="20"/>
        <end position="1216"/>
    </location>
</feature>
<dbReference type="PROSITE" id="PS00420">
    <property type="entry name" value="SRCR_1"/>
    <property type="match status" value="1"/>
</dbReference>
<dbReference type="GO" id="GO:0016020">
    <property type="term" value="C:membrane"/>
    <property type="evidence" value="ECO:0007669"/>
    <property type="project" value="InterPro"/>
</dbReference>
<dbReference type="Gene3D" id="3.10.250.10">
    <property type="entry name" value="SRCR-like domain"/>
    <property type="match status" value="2"/>
</dbReference>
<dbReference type="Proteomes" id="UP000267027">
    <property type="component" value="Unassembled WGS sequence"/>
</dbReference>
<evidence type="ECO:0000259" key="7">
    <source>
        <dbReference type="PROSITE" id="PS50287"/>
    </source>
</evidence>
<dbReference type="SUPFAM" id="SSF56487">
    <property type="entry name" value="SRCR-like"/>
    <property type="match status" value="2"/>
</dbReference>
<dbReference type="GO" id="GO:0045217">
    <property type="term" value="P:cell-cell junction maintenance"/>
    <property type="evidence" value="ECO:0007669"/>
    <property type="project" value="TreeGrafter"/>
</dbReference>
<reference evidence="8 9" key="2">
    <citation type="submission" date="2018-11" db="EMBL/GenBank/DDBJ databases">
        <authorList>
            <consortium name="Pathogen Informatics"/>
        </authorList>
    </citation>
    <scope>NUCLEOTIDE SEQUENCE [LARGE SCALE GENOMIC DNA]</scope>
    <source>
        <strain evidence="8 9">Costa Rica</strain>
    </source>
</reference>
<feature type="domain" description="SRCR" evidence="7">
    <location>
        <begin position="1046"/>
        <end position="1124"/>
    </location>
</feature>
<dbReference type="InterPro" id="IPR053243">
    <property type="entry name" value="SJ_maturation_regulator"/>
</dbReference>
<sequence>MPQLEVLTFTLALVRTIMAQGQVVLDPGLQQNRQPVQNILGGVYSNNVTLYFRNSPYRVTTDLTVEHGATLTIETGVQIYFDTGIGLIVRGTLQAIGNEFAHIEMLPYQQQLNYDATFPKFRLIDGATVREGRLQALFRDRWRSVCTMVTNWTSIDTSTACRSMGYNDGGFHKWYRRNNDTYPFVLPRPDCHPGASSLWDCPGLADPNAIRLSENLCQGEDDLGLICWGQPTFQGWARHWKGVQIFNSLYTYVSADPDHVAVQKESLSRMEFVDILYAGYDGSTKNTTAALWIEGVAPLMNGIRVERSARDGLYIYEPSGPVLIANSTFSWNRGHGIVVDNTTDGRVFINMTRVENNYGDGVWYRQKSGSNLLQEETRIKRDMGFFAEEKPRADICRQHSLPAQFFFPHLLVAQLRNGTLYDPLKPPSCWIAILLPPRLAYTYSLQFLNVRNLNPLSISSASLVVCDASQERNACGLERFRIPILNGIYPQTVSLRSGVNPLFISLEYHQEGPSAGYVIGDVEVLFKVHASVTGKSVYRHIMAELVLFLTLLRHISFQGKLDSLPEKAFYGLNITNSIISNNIGNGIFSRDIRERTALSNVTLNLNQGIAGFLVKDGAADIWVNDTRIRENWGDGLNISYAGGAITGLTIVGAAFHFNDSSPFFALHQEIVFKGRPSNNIFYLPTIVAENKWGGVLVGNFCLPVYRNVEPKVLINWVEFLGNSYHPAVEIHSCQSHGVARTVIDVTGNRIEGNTGMGFRVAPLVNVLAFVNSNQFLNNNDTALFIRNADQPQLWSLGANVTISKNAFKFNRGKSIISIGLNEDAPAQHLIFNQQNEVRASRVVIQNWRSGVIFSSFFFLKAMSTRFFAILIPSNVVIRRNCFKNPKADYEIGVELTEHAKRIDAKENNWGSPIPAQFMNKIFDQFNRYSLAVIEVDPYAAVCNQRNPHITYLQEFFREFRKDSRPFVLGGAIYENHDLIPGRYTVVDDLHVVPGAKLTIASGSILEFHDGVGMLVQGELSRTEFFAPDKQVVFTSKPFVLPKNKNIRLVDDDGNDEVTEGRLEVFVDGAWGTVCNRSWTPKLAQLSCNQLGLVADLEFFENWRIFRSKGELPMVMDNIRCEENEVFSYGYLLIFYLALRCAEPRWAGVRYSLLANPPTFTGQTTMSNWVIEKAGLFDFRVPEFSPALQIDWNYHVFHNLSIKVGPFFTGLLQQTIY</sequence>
<dbReference type="WBParaSite" id="ACOC_0000788101-mRNA-1">
    <property type="protein sequence ID" value="ACOC_0000788101-mRNA-1"/>
    <property type="gene ID" value="ACOC_0000788101"/>
</dbReference>
<dbReference type="PROSITE" id="PS50287">
    <property type="entry name" value="SRCR_2"/>
    <property type="match status" value="2"/>
</dbReference>
<dbReference type="SMART" id="SM00710">
    <property type="entry name" value="PbH1"/>
    <property type="match status" value="8"/>
</dbReference>
<keyword evidence="1 6" id="KW-0732">Signal</keyword>
<dbReference type="Pfam" id="PF00530">
    <property type="entry name" value="SRCR"/>
    <property type="match status" value="2"/>
</dbReference>
<evidence type="ECO:0000256" key="2">
    <source>
        <dbReference type="ARBA" id="ARBA00022737"/>
    </source>
</evidence>
<dbReference type="InterPro" id="IPR012334">
    <property type="entry name" value="Pectin_lyas_fold"/>
</dbReference>
<feature type="disulfide bond" evidence="5">
    <location>
        <begin position="191"/>
        <end position="201"/>
    </location>
</feature>
<dbReference type="InterPro" id="IPR001190">
    <property type="entry name" value="SRCR"/>
</dbReference>
<evidence type="ECO:0000256" key="4">
    <source>
        <dbReference type="ARBA" id="ARBA00023180"/>
    </source>
</evidence>
<dbReference type="STRING" id="334426.A0A0R3PR20"/>
<protein>
    <submittedName>
        <fullName evidence="10">SRCR domain-containing protein</fullName>
    </submittedName>
</protein>
<dbReference type="SUPFAM" id="SSF51126">
    <property type="entry name" value="Pectin lyase-like"/>
    <property type="match status" value="1"/>
</dbReference>
<accession>A0A0R3PR20</accession>
<dbReference type="EMBL" id="UYYA01004087">
    <property type="protein sequence ID" value="VDM59467.1"/>
    <property type="molecule type" value="Genomic_DNA"/>
</dbReference>
<comment type="caution">
    <text evidence="5">Lacks conserved residue(s) required for the propagation of feature annotation.</text>
</comment>
<dbReference type="SMART" id="SM00202">
    <property type="entry name" value="SR"/>
    <property type="match status" value="2"/>
</dbReference>
<keyword evidence="4" id="KW-0325">Glycoprotein</keyword>
<keyword evidence="3 5" id="KW-1015">Disulfide bond</keyword>
<keyword evidence="9" id="KW-1185">Reference proteome</keyword>
<dbReference type="InterPro" id="IPR011050">
    <property type="entry name" value="Pectin_lyase_fold/virulence"/>
</dbReference>
<dbReference type="OrthoDB" id="5857313at2759"/>
<dbReference type="PANTHER" id="PTHR47653:SF1">
    <property type="entry name" value="DELETED IN MALIGNANT BRAIN TUMORS 1 PROTEIN"/>
    <property type="match status" value="1"/>
</dbReference>
<proteinExistence type="predicted"/>
<dbReference type="InterPro" id="IPR006626">
    <property type="entry name" value="PbH1"/>
</dbReference>
<keyword evidence="2" id="KW-0677">Repeat</keyword>
<dbReference type="OMA" id="GEHAKWI"/>
<reference evidence="10" key="1">
    <citation type="submission" date="2016-04" db="UniProtKB">
        <authorList>
            <consortium name="WormBaseParasite"/>
        </authorList>
    </citation>
    <scope>IDENTIFICATION</scope>
</reference>
<dbReference type="InterPro" id="IPR036772">
    <property type="entry name" value="SRCR-like_dom_sf"/>
</dbReference>
<feature type="domain" description="SRCR" evidence="7">
    <location>
        <begin position="121"/>
        <end position="228"/>
    </location>
</feature>
<name>A0A0R3PR20_ANGCS</name>
<evidence type="ECO:0000256" key="3">
    <source>
        <dbReference type="ARBA" id="ARBA00023157"/>
    </source>
</evidence>